<dbReference type="InterPro" id="IPR027806">
    <property type="entry name" value="HARBI1_dom"/>
</dbReference>
<evidence type="ECO:0000313" key="5">
    <source>
        <dbReference type="Proteomes" id="UP000075809"/>
    </source>
</evidence>
<name>A0A151XF19_9HYME</name>
<proteinExistence type="predicted"/>
<dbReference type="STRING" id="64791.A0A151XF19"/>
<dbReference type="Proteomes" id="UP000075809">
    <property type="component" value="Unassembled WGS sequence"/>
</dbReference>
<evidence type="ECO:0000313" key="4">
    <source>
        <dbReference type="EMBL" id="KYQ58969.1"/>
    </source>
</evidence>
<organism evidence="4 5">
    <name type="scientific">Mycetomoellerius zeteki</name>
    <dbReference type="NCBI Taxonomy" id="64791"/>
    <lineage>
        <taxon>Eukaryota</taxon>
        <taxon>Metazoa</taxon>
        <taxon>Ecdysozoa</taxon>
        <taxon>Arthropoda</taxon>
        <taxon>Hexapoda</taxon>
        <taxon>Insecta</taxon>
        <taxon>Pterygota</taxon>
        <taxon>Neoptera</taxon>
        <taxon>Endopterygota</taxon>
        <taxon>Hymenoptera</taxon>
        <taxon>Apocrita</taxon>
        <taxon>Aculeata</taxon>
        <taxon>Formicoidea</taxon>
        <taxon>Formicidae</taxon>
        <taxon>Myrmicinae</taxon>
        <taxon>Mycetomoellerius</taxon>
    </lineage>
</organism>
<accession>A0A151XF19</accession>
<evidence type="ECO:0000259" key="3">
    <source>
        <dbReference type="Pfam" id="PF13359"/>
    </source>
</evidence>
<evidence type="ECO:0000256" key="1">
    <source>
        <dbReference type="ARBA" id="ARBA00001968"/>
    </source>
</evidence>
<feature type="domain" description="DDE Tnp4" evidence="3">
    <location>
        <begin position="2"/>
        <end position="80"/>
    </location>
</feature>
<keyword evidence="5" id="KW-1185">Reference proteome</keyword>
<dbReference type="AlphaFoldDB" id="A0A151XF19"/>
<dbReference type="GO" id="GO:0046872">
    <property type="term" value="F:metal ion binding"/>
    <property type="evidence" value="ECO:0007669"/>
    <property type="project" value="UniProtKB-KW"/>
</dbReference>
<protein>
    <submittedName>
        <fullName evidence="4">Putative nuclease HARBI1</fullName>
    </submittedName>
</protein>
<gene>
    <name evidence="4" type="ORF">ALC60_02021</name>
</gene>
<evidence type="ECO:0000256" key="2">
    <source>
        <dbReference type="ARBA" id="ARBA00022723"/>
    </source>
</evidence>
<reference evidence="4 5" key="1">
    <citation type="submission" date="2015-09" db="EMBL/GenBank/DDBJ databases">
        <title>Trachymyrmex zeteki WGS genome.</title>
        <authorList>
            <person name="Nygaard S."/>
            <person name="Hu H."/>
            <person name="Boomsma J."/>
            <person name="Zhang G."/>
        </authorList>
    </citation>
    <scope>NUCLEOTIDE SEQUENCE [LARGE SCALE GENOMIC DNA]</scope>
    <source>
        <strain evidence="4">Tzet28-1</strain>
        <tissue evidence="4">Whole body</tissue>
    </source>
</reference>
<keyword evidence="2" id="KW-0479">Metal-binding</keyword>
<dbReference type="EMBL" id="KQ982208">
    <property type="protein sequence ID" value="KYQ58969.1"/>
    <property type="molecule type" value="Genomic_DNA"/>
</dbReference>
<comment type="cofactor">
    <cofactor evidence="1">
        <name>a divalent metal cation</name>
        <dbReference type="ChEBI" id="CHEBI:60240"/>
    </cofactor>
</comment>
<sequence>MFVGDDGYGLKLWLMTPLKNEPPGSPSYRYNDDLCKARSCVERFFGIWKSVFRCLSAQRQLMYEPSMAGKIVNACAVLHNMRIAHRIYDIELNDDFVHDLNRQNIFDNEDRQYVYQGRATANKKVLLLVSMEEFKLKFKLQEGHIINFLSKFHIINFLQYKIYNSRTV</sequence>
<dbReference type="Pfam" id="PF13359">
    <property type="entry name" value="DDE_Tnp_4"/>
    <property type="match status" value="1"/>
</dbReference>